<dbReference type="PANTHER" id="PTHR42765:SF1">
    <property type="entry name" value="ISOLEUCINE--TRNA LIGASE, MITOCHONDRIAL"/>
    <property type="match status" value="1"/>
</dbReference>
<dbReference type="Gene3D" id="3.90.740.10">
    <property type="entry name" value="Valyl/Leucyl/Isoleucyl-tRNA synthetase, editing domain"/>
    <property type="match status" value="1"/>
</dbReference>
<dbReference type="Pfam" id="PF06827">
    <property type="entry name" value="zf-FPG_IleRS"/>
    <property type="match status" value="1"/>
</dbReference>
<dbReference type="GO" id="GO:0008270">
    <property type="term" value="F:zinc ion binding"/>
    <property type="evidence" value="ECO:0007669"/>
    <property type="project" value="UniProtKB-UniRule"/>
</dbReference>
<comment type="similarity">
    <text evidence="1 12">Belongs to the class-I aminoacyl-tRNA synthetase family. IleS type 1 subfamily.</text>
</comment>
<dbReference type="CDD" id="cd00818">
    <property type="entry name" value="IleRS_core"/>
    <property type="match status" value="1"/>
</dbReference>
<evidence type="ECO:0000259" key="13">
    <source>
        <dbReference type="Pfam" id="PF00133"/>
    </source>
</evidence>
<sequence length="954" mass="106384">MTDSPTEAPARDYRGTVFLPETPFPMRGDLPKREPQWLERWERLGLRDRLRAQSRGRETFVLHDGPPYANGPLHIGHALNKILKDVINRAAQMAGRDADYVPGWDCHGLPIEWKVEEEYRARGKNKDAVPVLEFRAECRAYAEHWLGVQREEFKRLGVLGDWAGRYATMDLPSEAAIVREIGKFLMNGSLYRGLRPVMWSPVEKTALAEAEIEYHDHVSPTLWARFRLERAAAGDLAGASVVIWTTTPWTIPGNRAVAYGEEIDYALVHVEGVGEGSHLKVGETLLIALPLLPQFEKDAKLGAHTIRRVLKGAELAGAIAAHPLRGPAGHGGYDFDVPLLPGEFVTTEAGTGFVHIAPGHGEDDFNLGRQFGLPVPETVHDDGTFTVQAPGFTGLHVFKAHDAVYAACEAAGTLVAKSRLTHSYPHSWRSKKPVIFRATPQWFIAMDDANRIREKSLAAIDATHFVPDQGRNRIGSMVAARPDWCISRQRAWGVPIAVFVDKASGEPLRDPAVMERIVEAFRTEGADAWYRPGAAARFLGEGRDPAAYEQVMDIVDVWFESGSTHAFVLPDHKLPFPADLYLEGSDQHRGWFHSSLLESVGTNGVAPFKAILTHGFVLDEQGRKMSKSLGNVTAPQEVMKQYGADILRLWVMNSDTAEDLRIGPEILKQQAELYRRIRNSLRWLLGNLAGFEENETVSYAELPELERWVLHRLTELDARVRKAAEDYDWTGIYPEIHNFCATDLSAFYFDIRKDALYCDAPDSHRRRSARTVLDVLHRCLCAWLAPVLVFTAEEAWLARFPDETGSVHLTDFPLVPEGWKDAALAEKWRKVREVRRFVYPSLEGMRRAGKIGSSLQAAVFFGVGEEVEEGEETSLTEADAELLLEEDWQEVLIVSAVGIIQGASGPKPTSPLAARVEPALGTKCDRCWRVLPEVGQSGAHPTLCRRCEAVVEAQ</sequence>
<dbReference type="SUPFAM" id="SSF52374">
    <property type="entry name" value="Nucleotidylyl transferase"/>
    <property type="match status" value="1"/>
</dbReference>
<protein>
    <recommendedName>
        <fullName evidence="12">Isoleucine--tRNA ligase</fullName>
        <ecNumber evidence="12">6.1.1.5</ecNumber>
    </recommendedName>
    <alternativeName>
        <fullName evidence="12">Isoleucyl-tRNA synthetase</fullName>
        <shortName evidence="12">IleRS</shortName>
    </alternativeName>
</protein>
<evidence type="ECO:0000313" key="16">
    <source>
        <dbReference type="EMBL" id="MCB4821421.1"/>
    </source>
</evidence>
<dbReference type="InterPro" id="IPR050081">
    <property type="entry name" value="Ile-tRNA_ligase"/>
</dbReference>
<feature type="binding site" evidence="12">
    <location>
        <position position="947"/>
    </location>
    <ligand>
        <name>Zn(2+)</name>
        <dbReference type="ChEBI" id="CHEBI:29105"/>
    </ligand>
</feature>
<evidence type="ECO:0000313" key="17">
    <source>
        <dbReference type="Proteomes" id="UP001139311"/>
    </source>
</evidence>
<comment type="domain">
    <text evidence="12">IleRS has two distinct active sites: one for aminoacylation and one for editing. The misactivated valine is translocated from the active site to the editing site, which sterically excludes the correctly activated isoleucine. The single editing site contains two valyl binding pockets, one specific for each substrate (Val-AMP or Val-tRNA(Ile)).</text>
</comment>
<evidence type="ECO:0000256" key="3">
    <source>
        <dbReference type="ARBA" id="ARBA00022598"/>
    </source>
</evidence>
<reference evidence="16" key="1">
    <citation type="submission" date="2021-10" db="EMBL/GenBank/DDBJ databases">
        <title>Roseicella aerolatum sp. nov., isolated from aerosols of e-waste dismantling site.</title>
        <authorList>
            <person name="Qin T."/>
        </authorList>
    </citation>
    <scope>NUCLEOTIDE SEQUENCE</scope>
    <source>
        <strain evidence="16">GB24</strain>
    </source>
</reference>
<feature type="short sequence motif" description="'KMSKS' region" evidence="12">
    <location>
        <begin position="624"/>
        <end position="628"/>
    </location>
</feature>
<organism evidence="16 17">
    <name type="scientific">Roseicella aerolata</name>
    <dbReference type="NCBI Taxonomy" id="2883479"/>
    <lineage>
        <taxon>Bacteria</taxon>
        <taxon>Pseudomonadati</taxon>
        <taxon>Pseudomonadota</taxon>
        <taxon>Alphaproteobacteria</taxon>
        <taxon>Acetobacterales</taxon>
        <taxon>Roseomonadaceae</taxon>
        <taxon>Roseicella</taxon>
    </lineage>
</organism>
<evidence type="ECO:0000256" key="4">
    <source>
        <dbReference type="ARBA" id="ARBA00022723"/>
    </source>
</evidence>
<dbReference type="RefSeq" id="WP_226606105.1">
    <property type="nucleotide sequence ID" value="NZ_JAJAQI010000007.1"/>
</dbReference>
<dbReference type="GO" id="GO:0004822">
    <property type="term" value="F:isoleucine-tRNA ligase activity"/>
    <property type="evidence" value="ECO:0007669"/>
    <property type="project" value="UniProtKB-UniRule"/>
</dbReference>
<evidence type="ECO:0000256" key="12">
    <source>
        <dbReference type="HAMAP-Rule" id="MF_02002"/>
    </source>
</evidence>
<dbReference type="GO" id="GO:0005524">
    <property type="term" value="F:ATP binding"/>
    <property type="evidence" value="ECO:0007669"/>
    <property type="project" value="UniProtKB-UniRule"/>
</dbReference>
<feature type="binding site" evidence="12">
    <location>
        <position position="927"/>
    </location>
    <ligand>
        <name>Zn(2+)</name>
        <dbReference type="ChEBI" id="CHEBI:29105"/>
    </ligand>
</feature>
<feature type="domain" description="Aminoacyl-tRNA synthetase class Ia" evidence="13">
    <location>
        <begin position="36"/>
        <end position="662"/>
    </location>
</feature>
<dbReference type="SUPFAM" id="SSF50677">
    <property type="entry name" value="ValRS/IleRS/LeuRS editing domain"/>
    <property type="match status" value="1"/>
</dbReference>
<dbReference type="GO" id="GO:0006428">
    <property type="term" value="P:isoleucyl-tRNA aminoacylation"/>
    <property type="evidence" value="ECO:0007669"/>
    <property type="project" value="UniProtKB-UniRule"/>
</dbReference>
<dbReference type="InterPro" id="IPR014729">
    <property type="entry name" value="Rossmann-like_a/b/a_fold"/>
</dbReference>
<comment type="function">
    <text evidence="10 12">Catalyzes the attachment of isoleucine to tRNA(Ile). As IleRS can inadvertently accommodate and process structurally similar amino acids such as valine, to avoid such errors it has two additional distinct tRNA(Ile)-dependent editing activities. One activity is designated as 'pretransfer' editing and involves the hydrolysis of activated Val-AMP. The other activity is designated 'posttransfer' editing and involves deacylation of mischarged Val-tRNA(Ile).</text>
</comment>
<comment type="subcellular location">
    <subcellularLocation>
        <location evidence="12">Cytoplasm</location>
    </subcellularLocation>
</comment>
<dbReference type="Gene3D" id="3.40.50.620">
    <property type="entry name" value="HUPs"/>
    <property type="match status" value="2"/>
</dbReference>
<dbReference type="FunFam" id="3.40.50.620:FF:000042">
    <property type="entry name" value="Isoleucine--tRNA ligase"/>
    <property type="match status" value="1"/>
</dbReference>
<dbReference type="HAMAP" id="MF_02002">
    <property type="entry name" value="Ile_tRNA_synth_type1"/>
    <property type="match status" value="1"/>
</dbReference>
<dbReference type="SUPFAM" id="SSF47323">
    <property type="entry name" value="Anticodon-binding domain of a subclass of class I aminoacyl-tRNA synthetases"/>
    <property type="match status" value="1"/>
</dbReference>
<dbReference type="Gene3D" id="1.10.730.20">
    <property type="match status" value="1"/>
</dbReference>
<evidence type="ECO:0000259" key="15">
    <source>
        <dbReference type="Pfam" id="PF08264"/>
    </source>
</evidence>
<feature type="short sequence motif" description="'HIGH' region" evidence="12">
    <location>
        <begin position="67"/>
        <end position="77"/>
    </location>
</feature>
<comment type="catalytic activity">
    <reaction evidence="11 12">
        <text>tRNA(Ile) + L-isoleucine + ATP = L-isoleucyl-tRNA(Ile) + AMP + diphosphate</text>
        <dbReference type="Rhea" id="RHEA:11060"/>
        <dbReference type="Rhea" id="RHEA-COMP:9666"/>
        <dbReference type="Rhea" id="RHEA-COMP:9695"/>
        <dbReference type="ChEBI" id="CHEBI:30616"/>
        <dbReference type="ChEBI" id="CHEBI:33019"/>
        <dbReference type="ChEBI" id="CHEBI:58045"/>
        <dbReference type="ChEBI" id="CHEBI:78442"/>
        <dbReference type="ChEBI" id="CHEBI:78528"/>
        <dbReference type="ChEBI" id="CHEBI:456215"/>
        <dbReference type="EC" id="6.1.1.5"/>
    </reaction>
</comment>
<feature type="binding site" evidence="12">
    <location>
        <position position="627"/>
    </location>
    <ligand>
        <name>ATP</name>
        <dbReference type="ChEBI" id="CHEBI:30616"/>
    </ligand>
</feature>
<dbReference type="InterPro" id="IPR002300">
    <property type="entry name" value="aa-tRNA-synth_Ia"/>
</dbReference>
<feature type="binding site" evidence="12">
    <location>
        <position position="583"/>
    </location>
    <ligand>
        <name>L-isoleucyl-5'-AMP</name>
        <dbReference type="ChEBI" id="CHEBI:178002"/>
    </ligand>
</feature>
<comment type="subunit">
    <text evidence="12">Monomer.</text>
</comment>
<evidence type="ECO:0000259" key="14">
    <source>
        <dbReference type="Pfam" id="PF06827"/>
    </source>
</evidence>
<keyword evidence="8 12" id="KW-0648">Protein biosynthesis</keyword>
<comment type="cofactor">
    <cofactor evidence="12">
        <name>Zn(2+)</name>
        <dbReference type="ChEBI" id="CHEBI:29105"/>
    </cofactor>
    <text evidence="12">Binds 1 zinc ion per subunit.</text>
</comment>
<feature type="binding site" evidence="12">
    <location>
        <position position="944"/>
    </location>
    <ligand>
        <name>Zn(2+)</name>
        <dbReference type="ChEBI" id="CHEBI:29105"/>
    </ligand>
</feature>
<evidence type="ECO:0000256" key="10">
    <source>
        <dbReference type="ARBA" id="ARBA00025217"/>
    </source>
</evidence>
<dbReference type="PRINTS" id="PR00984">
    <property type="entry name" value="TRNASYNTHILE"/>
</dbReference>
<comment type="caution">
    <text evidence="16">The sequence shown here is derived from an EMBL/GenBank/DDBJ whole genome shotgun (WGS) entry which is preliminary data.</text>
</comment>
<keyword evidence="2 12" id="KW-0963">Cytoplasm</keyword>
<dbReference type="InterPro" id="IPR009080">
    <property type="entry name" value="tRNAsynth_Ia_anticodon-bd"/>
</dbReference>
<dbReference type="InterPro" id="IPR010663">
    <property type="entry name" value="Znf_FPG/IleRS"/>
</dbReference>
<keyword evidence="7 12" id="KW-0067">ATP-binding</keyword>
<keyword evidence="5 12" id="KW-0547">Nucleotide-binding</keyword>
<feature type="binding site" evidence="12">
    <location>
        <position position="924"/>
    </location>
    <ligand>
        <name>Zn(2+)</name>
        <dbReference type="ChEBI" id="CHEBI:29105"/>
    </ligand>
</feature>
<dbReference type="PROSITE" id="PS00178">
    <property type="entry name" value="AA_TRNA_LIGASE_I"/>
    <property type="match status" value="1"/>
</dbReference>
<feature type="domain" description="Zinc finger FPG/IleRS-type" evidence="14">
    <location>
        <begin position="923"/>
        <end position="949"/>
    </location>
</feature>
<keyword evidence="3 12" id="KW-0436">Ligase</keyword>
<dbReference type="InterPro" id="IPR033708">
    <property type="entry name" value="Anticodon_Ile_BEm"/>
</dbReference>
<gene>
    <name evidence="12 16" type="primary">ileS</name>
    <name evidence="16" type="ORF">LHA35_06715</name>
</gene>
<dbReference type="InterPro" id="IPR023585">
    <property type="entry name" value="Ile-tRNA-ligase_type1"/>
</dbReference>
<dbReference type="NCBIfam" id="TIGR00392">
    <property type="entry name" value="ileS"/>
    <property type="match status" value="1"/>
</dbReference>
<evidence type="ECO:0000256" key="11">
    <source>
        <dbReference type="ARBA" id="ARBA00048359"/>
    </source>
</evidence>
<evidence type="ECO:0000256" key="1">
    <source>
        <dbReference type="ARBA" id="ARBA00006887"/>
    </source>
</evidence>
<keyword evidence="9 12" id="KW-0030">Aminoacyl-tRNA synthetase</keyword>
<dbReference type="InterPro" id="IPR013155">
    <property type="entry name" value="M/V/L/I-tRNA-synth_anticd-bd"/>
</dbReference>
<dbReference type="InterPro" id="IPR002301">
    <property type="entry name" value="Ile-tRNA-ligase"/>
</dbReference>
<evidence type="ECO:0000256" key="7">
    <source>
        <dbReference type="ARBA" id="ARBA00022840"/>
    </source>
</evidence>
<dbReference type="GO" id="GO:0005829">
    <property type="term" value="C:cytosol"/>
    <property type="evidence" value="ECO:0007669"/>
    <property type="project" value="TreeGrafter"/>
</dbReference>
<accession>A0A9X1IAV5</accession>
<evidence type="ECO:0000256" key="2">
    <source>
        <dbReference type="ARBA" id="ARBA00022490"/>
    </source>
</evidence>
<name>A0A9X1IAV5_9PROT</name>
<dbReference type="PANTHER" id="PTHR42765">
    <property type="entry name" value="SOLEUCYL-TRNA SYNTHETASE"/>
    <property type="match status" value="1"/>
</dbReference>
<dbReference type="GO" id="GO:0000049">
    <property type="term" value="F:tRNA binding"/>
    <property type="evidence" value="ECO:0007669"/>
    <property type="project" value="InterPro"/>
</dbReference>
<dbReference type="Pfam" id="PF08264">
    <property type="entry name" value="Anticodon_1"/>
    <property type="match status" value="1"/>
</dbReference>
<dbReference type="InterPro" id="IPR001412">
    <property type="entry name" value="aa-tRNA-synth_I_CS"/>
</dbReference>
<dbReference type="InterPro" id="IPR009008">
    <property type="entry name" value="Val/Leu/Ile-tRNA-synth_edit"/>
</dbReference>
<dbReference type="AlphaFoldDB" id="A0A9X1IAV5"/>
<dbReference type="GO" id="GO:0002161">
    <property type="term" value="F:aminoacyl-tRNA deacylase activity"/>
    <property type="evidence" value="ECO:0007669"/>
    <property type="project" value="InterPro"/>
</dbReference>
<dbReference type="Proteomes" id="UP001139311">
    <property type="component" value="Unassembled WGS sequence"/>
</dbReference>
<keyword evidence="17" id="KW-1185">Reference proteome</keyword>
<evidence type="ECO:0000256" key="9">
    <source>
        <dbReference type="ARBA" id="ARBA00023146"/>
    </source>
</evidence>
<feature type="domain" description="Methionyl/Valyl/Leucyl/Isoleucyl-tRNA synthetase anticodon-binding" evidence="15">
    <location>
        <begin position="706"/>
        <end position="856"/>
    </location>
</feature>
<evidence type="ECO:0000256" key="5">
    <source>
        <dbReference type="ARBA" id="ARBA00022741"/>
    </source>
</evidence>
<proteinExistence type="inferred from homology"/>
<dbReference type="EC" id="6.1.1.5" evidence="12"/>
<keyword evidence="4 12" id="KW-0479">Metal-binding</keyword>
<dbReference type="Pfam" id="PF00133">
    <property type="entry name" value="tRNA-synt_1"/>
    <property type="match status" value="1"/>
</dbReference>
<dbReference type="CDD" id="cd07960">
    <property type="entry name" value="Anticodon_Ia_Ile_BEm"/>
    <property type="match status" value="1"/>
</dbReference>
<keyword evidence="6 12" id="KW-0862">Zinc</keyword>
<dbReference type="EMBL" id="JAJAQI010000007">
    <property type="protein sequence ID" value="MCB4821421.1"/>
    <property type="molecule type" value="Genomic_DNA"/>
</dbReference>
<evidence type="ECO:0000256" key="8">
    <source>
        <dbReference type="ARBA" id="ARBA00022917"/>
    </source>
</evidence>
<evidence type="ECO:0000256" key="6">
    <source>
        <dbReference type="ARBA" id="ARBA00022833"/>
    </source>
</evidence>